<reference evidence="1" key="1">
    <citation type="journal article" date="2023" name="G3 (Bethesda)">
        <title>A reference genome for the long-term kleptoplast-retaining sea slug Elysia crispata morphotype clarki.</title>
        <authorList>
            <person name="Eastman K.E."/>
            <person name="Pendleton A.L."/>
            <person name="Shaikh M.A."/>
            <person name="Suttiyut T."/>
            <person name="Ogas R."/>
            <person name="Tomko P."/>
            <person name="Gavelis G."/>
            <person name="Widhalm J.R."/>
            <person name="Wisecaver J.H."/>
        </authorList>
    </citation>
    <scope>NUCLEOTIDE SEQUENCE</scope>
    <source>
        <strain evidence="1">ECLA1</strain>
    </source>
</reference>
<name>A0AAE0ZD96_9GAST</name>
<accession>A0AAE0ZD96</accession>
<evidence type="ECO:0000313" key="1">
    <source>
        <dbReference type="EMBL" id="KAK3766601.1"/>
    </source>
</evidence>
<comment type="caution">
    <text evidence="1">The sequence shown here is derived from an EMBL/GenBank/DDBJ whole genome shotgun (WGS) entry which is preliminary data.</text>
</comment>
<sequence>MRVRTQIDICIYDTHITRIHARAFDLSSGSQRFGEVLKVQGLQDKAQLRSVIFHDCLRKERSILRSTESSNLKNPQRESQNLIGSSSLQAGQLELRPVTRCYLGGAHTVLACTPLIFVNFCFSPATRPLQAL</sequence>
<dbReference type="AlphaFoldDB" id="A0AAE0ZD96"/>
<keyword evidence="2" id="KW-1185">Reference proteome</keyword>
<dbReference type="EMBL" id="JAWDGP010004208">
    <property type="protein sequence ID" value="KAK3766601.1"/>
    <property type="molecule type" value="Genomic_DNA"/>
</dbReference>
<proteinExistence type="predicted"/>
<protein>
    <submittedName>
        <fullName evidence="1">Uncharacterized protein</fullName>
    </submittedName>
</protein>
<organism evidence="1 2">
    <name type="scientific">Elysia crispata</name>
    <name type="common">lettuce slug</name>
    <dbReference type="NCBI Taxonomy" id="231223"/>
    <lineage>
        <taxon>Eukaryota</taxon>
        <taxon>Metazoa</taxon>
        <taxon>Spiralia</taxon>
        <taxon>Lophotrochozoa</taxon>
        <taxon>Mollusca</taxon>
        <taxon>Gastropoda</taxon>
        <taxon>Heterobranchia</taxon>
        <taxon>Euthyneura</taxon>
        <taxon>Panpulmonata</taxon>
        <taxon>Sacoglossa</taxon>
        <taxon>Placobranchoidea</taxon>
        <taxon>Plakobranchidae</taxon>
        <taxon>Elysia</taxon>
    </lineage>
</organism>
<evidence type="ECO:0000313" key="2">
    <source>
        <dbReference type="Proteomes" id="UP001283361"/>
    </source>
</evidence>
<dbReference type="Proteomes" id="UP001283361">
    <property type="component" value="Unassembled WGS sequence"/>
</dbReference>
<gene>
    <name evidence="1" type="ORF">RRG08_042381</name>
</gene>